<evidence type="ECO:0000313" key="6">
    <source>
        <dbReference type="RefSeq" id="XP_014681976.1"/>
    </source>
</evidence>
<evidence type="ECO:0000313" key="5">
    <source>
        <dbReference type="Proteomes" id="UP000695022"/>
    </source>
</evidence>
<dbReference type="GeneID" id="106821607"/>
<dbReference type="PROSITE" id="PS50081">
    <property type="entry name" value="ZF_DAG_PE_2"/>
    <property type="match status" value="1"/>
</dbReference>
<dbReference type="CDD" id="cd00029">
    <property type="entry name" value="C1"/>
    <property type="match status" value="1"/>
</dbReference>
<dbReference type="InterPro" id="IPR002219">
    <property type="entry name" value="PKC_DAG/PE"/>
</dbReference>
<dbReference type="SUPFAM" id="SSF57889">
    <property type="entry name" value="Cysteine-rich domain"/>
    <property type="match status" value="1"/>
</dbReference>
<keyword evidence="1" id="KW-0479">Metal-binding</keyword>
<evidence type="ECO:0000256" key="1">
    <source>
        <dbReference type="ARBA" id="ARBA00022723"/>
    </source>
</evidence>
<feature type="region of interest" description="Disordered" evidence="3">
    <location>
        <begin position="1"/>
        <end position="214"/>
    </location>
</feature>
<keyword evidence="2" id="KW-0862">Zinc</keyword>
<protein>
    <submittedName>
        <fullName evidence="6">Myristoylated alanine-rich C-kinase substrate-like</fullName>
    </submittedName>
</protein>
<feature type="compositionally biased region" description="Acidic residues" evidence="3">
    <location>
        <begin position="302"/>
        <end position="311"/>
    </location>
</feature>
<dbReference type="Gene3D" id="3.30.60.20">
    <property type="match status" value="1"/>
</dbReference>
<feature type="compositionally biased region" description="Basic and acidic residues" evidence="3">
    <location>
        <begin position="44"/>
        <end position="68"/>
    </location>
</feature>
<sequence>MSEYQTSSREADAHTVAAETSSREADAHTVAAETAVELDAITVEMRDTSPFRRDDGKRQHVQQQDRSDAGAGAAAAGRASPPFSRADECRRNLRGMRGEHGRPAGDRPRSEDLVLISMPDPPAAAAAANKSLPTIDEPGRAAETAPGGRRPAAAVAAPPGSKEELSQSDEGVLTQDTSQEDLLPGDRQHPPATTADSEDSSGILDDADDADFSAENQLMVRSSALEPGSPGSVAAAMIAIGAQREMHKAIAGKLESPDVAAATPAKPGKSHQGARTGLSRMKQNIRSVFGGSAKPKPREGATADDSDDSQADDAAVADAASPPEGAPLILHPGDAMAHRLKATKARRGDTCAACRRAVVAGSKAYKCAACKDVYHARCTPVAPCPKHARDSGAPREKPAAAAASQQPDVALSHRPVLHARHEGLARKSDIGNPRTEWTSVGTFRVYQEPLSVLSIAKPPLNPELRQNSVKTLRIFPTDIPLKQNKYPEISVIG</sequence>
<feature type="compositionally biased region" description="Basic and acidic residues" evidence="3">
    <location>
        <begin position="387"/>
        <end position="398"/>
    </location>
</feature>
<dbReference type="PROSITE" id="PS00479">
    <property type="entry name" value="ZF_DAG_PE_1"/>
    <property type="match status" value="1"/>
</dbReference>
<organism evidence="5 6">
    <name type="scientific">Priapulus caudatus</name>
    <name type="common">Priapulid worm</name>
    <dbReference type="NCBI Taxonomy" id="37621"/>
    <lineage>
        <taxon>Eukaryota</taxon>
        <taxon>Metazoa</taxon>
        <taxon>Ecdysozoa</taxon>
        <taxon>Scalidophora</taxon>
        <taxon>Priapulida</taxon>
        <taxon>Priapulimorpha</taxon>
        <taxon>Priapulimorphida</taxon>
        <taxon>Priapulidae</taxon>
        <taxon>Priapulus</taxon>
    </lineage>
</organism>
<feature type="compositionally biased region" description="Low complexity" evidence="3">
    <location>
        <begin position="69"/>
        <end position="84"/>
    </location>
</feature>
<feature type="region of interest" description="Disordered" evidence="3">
    <location>
        <begin position="249"/>
        <end position="330"/>
    </location>
</feature>
<name>A0ABM1FC05_PRICU</name>
<feature type="compositionally biased region" description="Basic and acidic residues" evidence="3">
    <location>
        <begin position="85"/>
        <end position="112"/>
    </location>
</feature>
<dbReference type="InterPro" id="IPR046349">
    <property type="entry name" value="C1-like_sf"/>
</dbReference>
<evidence type="ECO:0000256" key="2">
    <source>
        <dbReference type="ARBA" id="ARBA00022833"/>
    </source>
</evidence>
<proteinExistence type="predicted"/>
<feature type="compositionally biased region" description="Low complexity" evidence="3">
    <location>
        <begin position="141"/>
        <end position="160"/>
    </location>
</feature>
<gene>
    <name evidence="6" type="primary">LOC106821607</name>
</gene>
<feature type="compositionally biased region" description="Low complexity" evidence="3">
    <location>
        <begin position="312"/>
        <end position="321"/>
    </location>
</feature>
<accession>A0ABM1FC05</accession>
<keyword evidence="5" id="KW-1185">Reference proteome</keyword>
<dbReference type="RefSeq" id="XP_014681976.1">
    <property type="nucleotide sequence ID" value="XM_014826490.1"/>
</dbReference>
<dbReference type="Proteomes" id="UP000695022">
    <property type="component" value="Unplaced"/>
</dbReference>
<evidence type="ECO:0000259" key="4">
    <source>
        <dbReference type="PROSITE" id="PS50081"/>
    </source>
</evidence>
<feature type="region of interest" description="Disordered" evidence="3">
    <location>
        <begin position="384"/>
        <end position="411"/>
    </location>
</feature>
<evidence type="ECO:0000256" key="3">
    <source>
        <dbReference type="SAM" id="MobiDB-lite"/>
    </source>
</evidence>
<feature type="domain" description="Phorbol-ester/DAG-type" evidence="4">
    <location>
        <begin position="337"/>
        <end position="384"/>
    </location>
</feature>
<reference evidence="6" key="1">
    <citation type="submission" date="2025-08" db="UniProtKB">
        <authorList>
            <consortium name="RefSeq"/>
        </authorList>
    </citation>
    <scope>IDENTIFICATION</scope>
</reference>